<reference evidence="3" key="1">
    <citation type="journal article" date="2019" name="Int. J. Syst. Evol. Microbiol.">
        <title>The Global Catalogue of Microorganisms (GCM) 10K type strain sequencing project: providing services to taxonomists for standard genome sequencing and annotation.</title>
        <authorList>
            <consortium name="The Broad Institute Genomics Platform"/>
            <consortium name="The Broad Institute Genome Sequencing Center for Infectious Disease"/>
            <person name="Wu L."/>
            <person name="Ma J."/>
        </authorList>
    </citation>
    <scope>NUCLEOTIDE SEQUENCE [LARGE SCALE GENOMIC DNA]</scope>
    <source>
        <strain evidence="3">KCTC 33849</strain>
    </source>
</reference>
<keyword evidence="3" id="KW-1185">Reference proteome</keyword>
<evidence type="ECO:0000313" key="2">
    <source>
        <dbReference type="EMBL" id="MFD2702803.1"/>
    </source>
</evidence>
<feature type="transmembrane region" description="Helical" evidence="1">
    <location>
        <begin position="33"/>
        <end position="54"/>
    </location>
</feature>
<dbReference type="RefSeq" id="WP_379264207.1">
    <property type="nucleotide sequence ID" value="NZ_JBHUMJ010000008.1"/>
</dbReference>
<protein>
    <recommendedName>
        <fullName evidence="4">Holin</fullName>
    </recommendedName>
</protein>
<gene>
    <name evidence="2" type="ORF">ACFSVM_20390</name>
</gene>
<evidence type="ECO:0000313" key="3">
    <source>
        <dbReference type="Proteomes" id="UP001597540"/>
    </source>
</evidence>
<accession>A0ABW5SU46</accession>
<proteinExistence type="predicted"/>
<dbReference type="Proteomes" id="UP001597540">
    <property type="component" value="Unassembled WGS sequence"/>
</dbReference>
<sequence>MKERVKNPMFVAAVVSFVYQILANNGVAPDMGMWQLGVDLLTYSLMGFGIYSTFNKTENS</sequence>
<evidence type="ECO:0000256" key="1">
    <source>
        <dbReference type="SAM" id="Phobius"/>
    </source>
</evidence>
<comment type="caution">
    <text evidence="2">The sequence shown here is derived from an EMBL/GenBank/DDBJ whole genome shotgun (WGS) entry which is preliminary data.</text>
</comment>
<dbReference type="EMBL" id="JBHUMJ010000008">
    <property type="protein sequence ID" value="MFD2702803.1"/>
    <property type="molecule type" value="Genomic_DNA"/>
</dbReference>
<keyword evidence="1" id="KW-0472">Membrane</keyword>
<keyword evidence="1" id="KW-1133">Transmembrane helix</keyword>
<name>A0ABW5SU46_9BACL</name>
<keyword evidence="1" id="KW-0812">Transmembrane</keyword>
<organism evidence="2 3">
    <name type="scientific">Paenibacillus shunpengii</name>
    <dbReference type="NCBI Taxonomy" id="2054424"/>
    <lineage>
        <taxon>Bacteria</taxon>
        <taxon>Bacillati</taxon>
        <taxon>Bacillota</taxon>
        <taxon>Bacilli</taxon>
        <taxon>Bacillales</taxon>
        <taxon>Paenibacillaceae</taxon>
        <taxon>Paenibacillus</taxon>
    </lineage>
</organism>
<evidence type="ECO:0008006" key="4">
    <source>
        <dbReference type="Google" id="ProtNLM"/>
    </source>
</evidence>